<evidence type="ECO:0000313" key="1">
    <source>
        <dbReference type="EMBL" id="MDO1580911.1"/>
    </source>
</evidence>
<accession>A0ABT8SRB9</accession>
<protein>
    <submittedName>
        <fullName evidence="1">Uncharacterized protein</fullName>
    </submittedName>
</protein>
<proteinExistence type="predicted"/>
<keyword evidence="2" id="KW-1185">Reference proteome</keyword>
<dbReference type="Proteomes" id="UP001169006">
    <property type="component" value="Unassembled WGS sequence"/>
</dbReference>
<dbReference type="EMBL" id="JAUKWQ010000001">
    <property type="protein sequence ID" value="MDO1580911.1"/>
    <property type="molecule type" value="Genomic_DNA"/>
</dbReference>
<name>A0ABT8SRB9_9HYPH</name>
<comment type="caution">
    <text evidence="1">The sequence shown here is derived from an EMBL/GenBank/DDBJ whole genome shotgun (WGS) entry which is preliminary data.</text>
</comment>
<evidence type="ECO:0000313" key="2">
    <source>
        <dbReference type="Proteomes" id="UP001169006"/>
    </source>
</evidence>
<organism evidence="1 2">
    <name type="scientific">Rhizobium oryzicola</name>
    <dbReference type="NCBI Taxonomy" id="1232668"/>
    <lineage>
        <taxon>Bacteria</taxon>
        <taxon>Pseudomonadati</taxon>
        <taxon>Pseudomonadota</taxon>
        <taxon>Alphaproteobacteria</taxon>
        <taxon>Hyphomicrobiales</taxon>
        <taxon>Rhizobiaceae</taxon>
        <taxon>Rhizobium/Agrobacterium group</taxon>
        <taxon>Rhizobium</taxon>
    </lineage>
</organism>
<gene>
    <name evidence="1" type="ORF">Q2T52_02275</name>
</gene>
<reference evidence="1" key="2">
    <citation type="submission" date="2023-07" db="EMBL/GenBank/DDBJ databases">
        <authorList>
            <person name="Sun H."/>
        </authorList>
    </citation>
    <scope>NUCLEOTIDE SEQUENCE</scope>
    <source>
        <strain evidence="1">05753</strain>
    </source>
</reference>
<reference evidence="1" key="1">
    <citation type="journal article" date="2015" name="Int. J. Syst. Evol. Microbiol.">
        <title>Rhizobium oryzicola sp. nov., potential plant-growth-promoting endophytic bacteria isolated from rice roots.</title>
        <authorList>
            <person name="Zhang X.X."/>
            <person name="Gao J.S."/>
            <person name="Cao Y.H."/>
            <person name="Sheirdil R.A."/>
            <person name="Wang X.C."/>
            <person name="Zhang L."/>
        </authorList>
    </citation>
    <scope>NUCLEOTIDE SEQUENCE</scope>
    <source>
        <strain evidence="1">05753</strain>
    </source>
</reference>
<dbReference type="RefSeq" id="WP_302075052.1">
    <property type="nucleotide sequence ID" value="NZ_JAUKWQ010000001.1"/>
</dbReference>
<sequence length="75" mass="8276">MITIYNPTERLVRICIPSQVGRMASAVEVLYDRRPGFIDIEASSDEVVDDPDAEKELLRERPGLEAVGLIFGVSG</sequence>